<dbReference type="Pfam" id="PF00230">
    <property type="entry name" value="MIP"/>
    <property type="match status" value="1"/>
</dbReference>
<name>A0ABT2GVU1_9MICO</name>
<keyword evidence="4 7" id="KW-1133">Transmembrane helix</keyword>
<feature type="transmembrane region" description="Helical" evidence="7">
    <location>
        <begin position="20"/>
        <end position="40"/>
    </location>
</feature>
<dbReference type="EMBL" id="JANLCM010000004">
    <property type="protein sequence ID" value="MCS5720329.1"/>
    <property type="molecule type" value="Genomic_DNA"/>
</dbReference>
<dbReference type="Gene3D" id="1.20.1080.10">
    <property type="entry name" value="Glycerol uptake facilitator protein"/>
    <property type="match status" value="1"/>
</dbReference>
<keyword evidence="5 7" id="KW-0472">Membrane</keyword>
<sequence>MTTPQPVPAPTLGKKLVAEATGTFILVFGVVGTALLAASFHSGDGGLNVGFLGVALALGLSVVVAAFAFAATSGAHFNPAVTLGLAIAGRFHWRHAPAYMLAQVVGGIAASSVLAAIAAGGPDGFLGTARKSGFASTGWGALSPGGFDLVSALLIEIVATGVFVGVILRVTAADGAGAFAPLAIGLTLTLIALVAIPVSNGSFNPARSIATAIWGGETALAQLWLSIVAPLAGAALAGALFRIFSPVLTPQHSNH</sequence>
<comment type="caution">
    <text evidence="8">The sequence shown here is derived from an EMBL/GenBank/DDBJ whole genome shotgun (WGS) entry which is preliminary data.</text>
</comment>
<keyword evidence="9" id="KW-1185">Reference proteome</keyword>
<dbReference type="InterPro" id="IPR023271">
    <property type="entry name" value="Aquaporin-like"/>
</dbReference>
<dbReference type="InterPro" id="IPR034294">
    <property type="entry name" value="Aquaporin_transptr"/>
</dbReference>
<keyword evidence="2 6" id="KW-0813">Transport</keyword>
<dbReference type="SUPFAM" id="SSF81338">
    <property type="entry name" value="Aquaporin-like"/>
    <property type="match status" value="1"/>
</dbReference>
<feature type="transmembrane region" description="Helical" evidence="7">
    <location>
        <begin position="178"/>
        <end position="199"/>
    </location>
</feature>
<evidence type="ECO:0000313" key="9">
    <source>
        <dbReference type="Proteomes" id="UP001165584"/>
    </source>
</evidence>
<dbReference type="InterPro" id="IPR022357">
    <property type="entry name" value="MIP_CS"/>
</dbReference>
<keyword evidence="3 6" id="KW-0812">Transmembrane</keyword>
<dbReference type="PROSITE" id="PS00221">
    <property type="entry name" value="MIP"/>
    <property type="match status" value="1"/>
</dbReference>
<evidence type="ECO:0000256" key="7">
    <source>
        <dbReference type="SAM" id="Phobius"/>
    </source>
</evidence>
<evidence type="ECO:0000313" key="8">
    <source>
        <dbReference type="EMBL" id="MCS5720329.1"/>
    </source>
</evidence>
<feature type="transmembrane region" description="Helical" evidence="7">
    <location>
        <begin position="219"/>
        <end position="241"/>
    </location>
</feature>
<dbReference type="PANTHER" id="PTHR45724:SF13">
    <property type="entry name" value="AQUAPORIN NIP1-1-RELATED"/>
    <property type="match status" value="1"/>
</dbReference>
<reference evidence="8" key="1">
    <citation type="submission" date="2022-08" db="EMBL/GenBank/DDBJ databases">
        <authorList>
            <person name="Deng Y."/>
            <person name="Han X.-F."/>
            <person name="Zhang Y.-Q."/>
        </authorList>
    </citation>
    <scope>NUCLEOTIDE SEQUENCE</scope>
    <source>
        <strain evidence="8">CPCC 205763</strain>
    </source>
</reference>
<evidence type="ECO:0000256" key="2">
    <source>
        <dbReference type="ARBA" id="ARBA00022448"/>
    </source>
</evidence>
<evidence type="ECO:0000256" key="1">
    <source>
        <dbReference type="ARBA" id="ARBA00004141"/>
    </source>
</evidence>
<feature type="transmembrane region" description="Helical" evidence="7">
    <location>
        <begin position="47"/>
        <end position="70"/>
    </location>
</feature>
<accession>A0ABT2GVU1</accession>
<dbReference type="Proteomes" id="UP001165584">
    <property type="component" value="Unassembled WGS sequence"/>
</dbReference>
<dbReference type="InterPro" id="IPR000425">
    <property type="entry name" value="MIP"/>
</dbReference>
<evidence type="ECO:0000256" key="6">
    <source>
        <dbReference type="RuleBase" id="RU000477"/>
    </source>
</evidence>
<evidence type="ECO:0000256" key="5">
    <source>
        <dbReference type="ARBA" id="ARBA00023136"/>
    </source>
</evidence>
<feature type="transmembrane region" description="Helical" evidence="7">
    <location>
        <begin position="76"/>
        <end position="93"/>
    </location>
</feature>
<feature type="transmembrane region" description="Helical" evidence="7">
    <location>
        <begin position="100"/>
        <end position="121"/>
    </location>
</feature>
<comment type="subcellular location">
    <subcellularLocation>
        <location evidence="1">Membrane</location>
        <topology evidence="1">Multi-pass membrane protein</topology>
    </subcellularLocation>
</comment>
<dbReference type="PRINTS" id="PR00783">
    <property type="entry name" value="MINTRINSICP"/>
</dbReference>
<proteinExistence type="inferred from homology"/>
<dbReference type="PANTHER" id="PTHR45724">
    <property type="entry name" value="AQUAPORIN NIP2-1"/>
    <property type="match status" value="1"/>
</dbReference>
<evidence type="ECO:0000256" key="3">
    <source>
        <dbReference type="ARBA" id="ARBA00022692"/>
    </source>
</evidence>
<gene>
    <name evidence="8" type="ORF">N1027_19560</name>
</gene>
<feature type="transmembrane region" description="Helical" evidence="7">
    <location>
        <begin position="149"/>
        <end position="171"/>
    </location>
</feature>
<organism evidence="8 9">
    <name type="scientific">Herbiconiux aconitum</name>
    <dbReference type="NCBI Taxonomy" id="2970913"/>
    <lineage>
        <taxon>Bacteria</taxon>
        <taxon>Bacillati</taxon>
        <taxon>Actinomycetota</taxon>
        <taxon>Actinomycetes</taxon>
        <taxon>Micrococcales</taxon>
        <taxon>Microbacteriaceae</taxon>
        <taxon>Herbiconiux</taxon>
    </lineage>
</organism>
<evidence type="ECO:0000256" key="4">
    <source>
        <dbReference type="ARBA" id="ARBA00022989"/>
    </source>
</evidence>
<dbReference type="RefSeq" id="WP_259510663.1">
    <property type="nucleotide sequence ID" value="NZ_JANLCM010000004.1"/>
</dbReference>
<comment type="similarity">
    <text evidence="6">Belongs to the MIP/aquaporin (TC 1.A.8) family.</text>
</comment>
<protein>
    <submittedName>
        <fullName evidence="8">Aquaporin</fullName>
    </submittedName>
</protein>